<evidence type="ECO:0000313" key="1">
    <source>
        <dbReference type="EMBL" id="MOY43514.1"/>
    </source>
</evidence>
<dbReference type="EMBL" id="GHJT01009543">
    <property type="protein sequence ID" value="MOY43514.1"/>
    <property type="molecule type" value="Transcribed_RNA"/>
</dbReference>
<dbReference type="InterPro" id="IPR052613">
    <property type="entry name" value="LicD_transferase"/>
</dbReference>
<reference evidence="1" key="1">
    <citation type="submission" date="2019-04" db="EMBL/GenBank/DDBJ databases">
        <title>An insight into the mialome of Ixodes scapularis.</title>
        <authorList>
            <person name="Ribeiro J.M."/>
            <person name="Mather T.N."/>
            <person name="Karim S."/>
        </authorList>
    </citation>
    <scope>NUCLEOTIDE SEQUENCE</scope>
</reference>
<dbReference type="AlphaFoldDB" id="A0A4D5S3C3"/>
<name>A0A4D5S3C3_IXOSC</name>
<dbReference type="OrthoDB" id="444255at2759"/>
<feature type="non-terminal residue" evidence="1">
    <location>
        <position position="220"/>
    </location>
</feature>
<proteinExistence type="predicted"/>
<organism evidence="1">
    <name type="scientific">Ixodes scapularis</name>
    <name type="common">Black-legged tick</name>
    <name type="synonym">Deer tick</name>
    <dbReference type="NCBI Taxonomy" id="6945"/>
    <lineage>
        <taxon>Eukaryota</taxon>
        <taxon>Metazoa</taxon>
        <taxon>Ecdysozoa</taxon>
        <taxon>Arthropoda</taxon>
        <taxon>Chelicerata</taxon>
        <taxon>Arachnida</taxon>
        <taxon>Acari</taxon>
        <taxon>Parasitiformes</taxon>
        <taxon>Ixodida</taxon>
        <taxon>Ixodoidea</taxon>
        <taxon>Ixodidae</taxon>
        <taxon>Ixodinae</taxon>
        <taxon>Ixodes</taxon>
    </lineage>
</organism>
<dbReference type="PANTHER" id="PTHR13627">
    <property type="entry name" value="FUKUTIN RELATED PROTEIN"/>
    <property type="match status" value="1"/>
</dbReference>
<dbReference type="VEuPathDB" id="VectorBase:ISCW003654"/>
<dbReference type="PANTHER" id="PTHR13627:SF32">
    <property type="entry name" value="AGAP006029-PA"/>
    <property type="match status" value="1"/>
</dbReference>
<protein>
    <submittedName>
        <fullName evidence="1">Uncharacterized protein</fullName>
    </submittedName>
</protein>
<dbReference type="VEuPathDB" id="VectorBase:ISCP_026911"/>
<accession>A0A4D5S3C3</accession>
<sequence>MKFPHFRRKRALAFVVLAGALLLTLNYVLKSEDASGCGRTAETPQCLTSLFPRVVSSLDSLGLTGYLCYYALWGSLKHEGPLPWTKRVELCLRNEELSGVDEGRLFRKFRQNGVLAHYDSANGIYKTALAGGSDACEAYLHVFEEDKVVRKVRKVGWKNRLIPPTACHILHCFPAELIAVPMNVVPFLGTKVAVPHEGIEVLKYMFPDTWWKEIIPPNCK</sequence>
<dbReference type="VEuPathDB" id="VectorBase:ISCI003654"/>